<gene>
    <name evidence="2" type="ORF">BSAL_41695</name>
</gene>
<dbReference type="VEuPathDB" id="TriTrypDB:BSAL_41695"/>
<keyword evidence="3" id="KW-1185">Reference proteome</keyword>
<reference evidence="3" key="1">
    <citation type="submission" date="2015-09" db="EMBL/GenBank/DDBJ databases">
        <authorList>
            <consortium name="Pathogen Informatics"/>
        </authorList>
    </citation>
    <scope>NUCLEOTIDE SEQUENCE [LARGE SCALE GENOMIC DNA]</scope>
    <source>
        <strain evidence="3">Lake Konstanz</strain>
    </source>
</reference>
<accession>A0A0S4JNZ8</accession>
<keyword evidence="1" id="KW-0472">Membrane</keyword>
<evidence type="ECO:0000256" key="1">
    <source>
        <dbReference type="SAM" id="Phobius"/>
    </source>
</evidence>
<keyword evidence="1 2" id="KW-0812">Transmembrane</keyword>
<dbReference type="Proteomes" id="UP000051952">
    <property type="component" value="Unassembled WGS sequence"/>
</dbReference>
<dbReference type="AlphaFoldDB" id="A0A0S4JNZ8"/>
<keyword evidence="1" id="KW-1133">Transmembrane helix</keyword>
<dbReference type="EMBL" id="CYKH01002134">
    <property type="protein sequence ID" value="CUG93271.1"/>
    <property type="molecule type" value="Genomic_DNA"/>
</dbReference>
<protein>
    <submittedName>
        <fullName evidence="2">Transmembrane protein, putative</fullName>
    </submittedName>
</protein>
<proteinExistence type="predicted"/>
<name>A0A0S4JNZ8_BODSA</name>
<evidence type="ECO:0000313" key="3">
    <source>
        <dbReference type="Proteomes" id="UP000051952"/>
    </source>
</evidence>
<organism evidence="2 3">
    <name type="scientific">Bodo saltans</name>
    <name type="common">Flagellated protozoan</name>
    <dbReference type="NCBI Taxonomy" id="75058"/>
    <lineage>
        <taxon>Eukaryota</taxon>
        <taxon>Discoba</taxon>
        <taxon>Euglenozoa</taxon>
        <taxon>Kinetoplastea</taxon>
        <taxon>Metakinetoplastina</taxon>
        <taxon>Eubodonida</taxon>
        <taxon>Bodonidae</taxon>
        <taxon>Bodo</taxon>
    </lineage>
</organism>
<feature type="transmembrane region" description="Helical" evidence="1">
    <location>
        <begin position="75"/>
        <end position="92"/>
    </location>
</feature>
<sequence>MAEKTAQASFTATFVDLERKHTKTTKKPRTRCGVIARVEKRVKCFGEGGNFSRPSIPSNLVSRYCCARVIHNKTYFFLSLFVCLALFIHRPNNNNLSSHHRK</sequence>
<evidence type="ECO:0000313" key="2">
    <source>
        <dbReference type="EMBL" id="CUG93271.1"/>
    </source>
</evidence>